<organism evidence="1 2">
    <name type="scientific">Ralstonia pickettii</name>
    <name type="common">Burkholderia pickettii</name>
    <dbReference type="NCBI Taxonomy" id="329"/>
    <lineage>
        <taxon>Bacteria</taxon>
        <taxon>Pseudomonadati</taxon>
        <taxon>Pseudomonadota</taxon>
        <taxon>Betaproteobacteria</taxon>
        <taxon>Burkholderiales</taxon>
        <taxon>Burkholderiaceae</taxon>
        <taxon>Ralstonia</taxon>
    </lineage>
</organism>
<dbReference type="AlphaFoldDB" id="A0A2N4TP94"/>
<evidence type="ECO:0000313" key="1">
    <source>
        <dbReference type="EMBL" id="PLC41511.1"/>
    </source>
</evidence>
<dbReference type="EMBL" id="PKQE01000004">
    <property type="protein sequence ID" value="PLC41511.1"/>
    <property type="molecule type" value="Genomic_DNA"/>
</dbReference>
<sequence length="69" mass="7364">MPPPLPMRATSWPASRSSEAATMMTSTPMAAAFFLASPSRAVRPKRMARTLPRAAQAMTAALAAARRSF</sequence>
<dbReference type="Proteomes" id="UP000234456">
    <property type="component" value="Unassembled WGS sequence"/>
</dbReference>
<name>A0A2N4TP94_RALPI</name>
<reference evidence="1 2" key="1">
    <citation type="submission" date="2017-12" db="EMBL/GenBank/DDBJ databases">
        <title>Draft genome sequence of Ralstonia pickettii 52.</title>
        <authorList>
            <person name="Zheng B."/>
        </authorList>
    </citation>
    <scope>NUCLEOTIDE SEQUENCE [LARGE SCALE GENOMIC DNA]</scope>
    <source>
        <strain evidence="1 2">52</strain>
    </source>
</reference>
<comment type="caution">
    <text evidence="1">The sequence shown here is derived from an EMBL/GenBank/DDBJ whole genome shotgun (WGS) entry which is preliminary data.</text>
</comment>
<proteinExistence type="predicted"/>
<protein>
    <submittedName>
        <fullName evidence="1">Uncharacterized protein</fullName>
    </submittedName>
</protein>
<gene>
    <name evidence="1" type="ORF">C0Q88_18180</name>
</gene>
<accession>A0A2N4TP94</accession>
<evidence type="ECO:0000313" key="2">
    <source>
        <dbReference type="Proteomes" id="UP000234456"/>
    </source>
</evidence>